<name>A0A7Y0A1W9_9BURK</name>
<comment type="caution">
    <text evidence="2">The sequence shown here is derived from an EMBL/GenBank/DDBJ whole genome shotgun (WGS) entry which is preliminary data.</text>
</comment>
<organism evidence="2 3">
    <name type="scientific">Paraburkholderia antibiotica</name>
    <dbReference type="NCBI Taxonomy" id="2728839"/>
    <lineage>
        <taxon>Bacteria</taxon>
        <taxon>Pseudomonadati</taxon>
        <taxon>Pseudomonadota</taxon>
        <taxon>Betaproteobacteria</taxon>
        <taxon>Burkholderiales</taxon>
        <taxon>Burkholderiaceae</taxon>
        <taxon>Paraburkholderia</taxon>
    </lineage>
</organism>
<keyword evidence="3" id="KW-1185">Reference proteome</keyword>
<keyword evidence="1" id="KW-1133">Transmembrane helix</keyword>
<evidence type="ECO:0000256" key="1">
    <source>
        <dbReference type="SAM" id="Phobius"/>
    </source>
</evidence>
<proteinExistence type="predicted"/>
<feature type="transmembrane region" description="Helical" evidence="1">
    <location>
        <begin position="212"/>
        <end position="230"/>
    </location>
</feature>
<gene>
    <name evidence="2" type="ORF">HHL14_29575</name>
</gene>
<keyword evidence="1" id="KW-0472">Membrane</keyword>
<dbReference type="Proteomes" id="UP000583127">
    <property type="component" value="Unassembled WGS sequence"/>
</dbReference>
<accession>A0A7Y0A1W9</accession>
<sequence>MSVTAASASATLTADEIVVGSALGGLKYTLASFNKTITLTTPGAGGMDTGSAPASGYVALYAIYNPSTATAALLATNATSAIAPNVYGGANMPAGYTASALLSVVPTTSGGLFSVVLVQDRKTNILQYTALNSSTTSTIAATSLSIAGGVPKNAKRVGGSLSLSNTTSSNSTWAFYATSSGTGVQQFSVNTTGSGGNLFGYSTLDLSSQQTLTYALLSITAGTCAFIVYISSYEI</sequence>
<keyword evidence="1" id="KW-0812">Transmembrane</keyword>
<reference evidence="2 3" key="1">
    <citation type="submission" date="2020-04" db="EMBL/GenBank/DDBJ databases">
        <title>Paraburkholderia sp. G-4-1-8 isolated from soil.</title>
        <authorList>
            <person name="Dahal R.H."/>
        </authorList>
    </citation>
    <scope>NUCLEOTIDE SEQUENCE [LARGE SCALE GENOMIC DNA]</scope>
    <source>
        <strain evidence="2 3">G-4-1-8</strain>
    </source>
</reference>
<protein>
    <submittedName>
        <fullName evidence="2">Phage tail protein</fullName>
    </submittedName>
</protein>
<evidence type="ECO:0000313" key="3">
    <source>
        <dbReference type="Proteomes" id="UP000583127"/>
    </source>
</evidence>
<evidence type="ECO:0000313" key="2">
    <source>
        <dbReference type="EMBL" id="NML34960.1"/>
    </source>
</evidence>
<dbReference type="AlphaFoldDB" id="A0A7Y0A1W9"/>
<dbReference type="EMBL" id="JABBFZ010000027">
    <property type="protein sequence ID" value="NML34960.1"/>
    <property type="molecule type" value="Genomic_DNA"/>
</dbReference>